<evidence type="ECO:0000313" key="1">
    <source>
        <dbReference type="EMBL" id="NEU70148.1"/>
    </source>
</evidence>
<dbReference type="Gene3D" id="2.40.160.130">
    <property type="entry name" value="Capsule assembly protein Wzi"/>
    <property type="match status" value="1"/>
</dbReference>
<keyword evidence="2" id="KW-1185">Reference proteome</keyword>
<dbReference type="Proteomes" id="UP000477386">
    <property type="component" value="Unassembled WGS sequence"/>
</dbReference>
<dbReference type="InterPro" id="IPR038636">
    <property type="entry name" value="Wzi_sf"/>
</dbReference>
<dbReference type="AlphaFoldDB" id="A0A6M0IPF5"/>
<gene>
    <name evidence="1" type="ORF">GK091_24945</name>
</gene>
<accession>A0A6M0IPF5</accession>
<dbReference type="InterPro" id="IPR026950">
    <property type="entry name" value="Caps_assemb_Wzi"/>
</dbReference>
<proteinExistence type="predicted"/>
<dbReference type="EMBL" id="JAAGNZ010000003">
    <property type="protein sequence ID" value="NEU70148.1"/>
    <property type="molecule type" value="Genomic_DNA"/>
</dbReference>
<dbReference type="Pfam" id="PF14052">
    <property type="entry name" value="Caps_assemb_Wzi"/>
    <property type="match status" value="1"/>
</dbReference>
<evidence type="ECO:0000313" key="2">
    <source>
        <dbReference type="Proteomes" id="UP000477386"/>
    </source>
</evidence>
<comment type="caution">
    <text evidence="1">The sequence shown here is derived from an EMBL/GenBank/DDBJ whole genome shotgun (WGS) entry which is preliminary data.</text>
</comment>
<reference evidence="1 2" key="1">
    <citation type="submission" date="2020-02" db="EMBL/GenBank/DDBJ databases">
        <title>Draft genome sequence of two Spirosoma agri KCTC 52727 and Spirosoma terrae KCTC 52035.</title>
        <authorList>
            <person name="Rojas J."/>
            <person name="Ambika Manirajan B."/>
            <person name="Ratering S."/>
            <person name="Suarez C."/>
            <person name="Schnell S."/>
        </authorList>
    </citation>
    <scope>NUCLEOTIDE SEQUENCE [LARGE SCALE GENOMIC DNA]</scope>
    <source>
        <strain evidence="1 2">KCTC 52727</strain>
    </source>
</reference>
<name>A0A6M0IPF5_9BACT</name>
<sequence length="495" mass="55772">MPRLFLFIGIFWITSAQLWAQSARRIQYTSELGGYATPNAQIPYWLRANQYGIVPIRGSLGTLRLSMNSDYRPRTDTTAKRTSRFDWGFGVSAVANVGPRLVENESTLLLPEAYGKVRFGKVELFAGNRREVYGLGDTVLTSGFVAWSGNALPFPKIQLHTPDFVSLGFTKHLLAFRAGYAHGWFTNTYIQGSYLHQKYLYVRLGKPSWKVRFVAGLNHQVQWGGHAAYLIGKPLAIDGHLPTSFQDYLSLVIGHYPDAIENDRFTEFDGTNRVGNHIGSYDVAVEWNGADNYWQLYHQHIYEDASGLALQNVPDGLTGLRFLNRKGSSGSRFRLNRLVVEWLSTTNQSGPTFDQTARWQGGDNYFNHSQYVEGWSYKGRTLGTPFIAPYTDLAPDVASTAGSFYPNNRVVAWYSAAEGTFRRGPVLKTQLSYSRNFGTFSKPYPQVLHQFSTLASAQWSLSQRARLTLTTSLALDRGDMYPDSFGSFISIRKVW</sequence>
<dbReference type="RefSeq" id="WP_164043371.1">
    <property type="nucleotide sequence ID" value="NZ_JAAGNZ010000003.1"/>
</dbReference>
<protein>
    <submittedName>
        <fullName evidence="1">Capsule assembly Wzi family protein</fullName>
    </submittedName>
</protein>
<organism evidence="1 2">
    <name type="scientific">Spirosoma agri</name>
    <dbReference type="NCBI Taxonomy" id="1987381"/>
    <lineage>
        <taxon>Bacteria</taxon>
        <taxon>Pseudomonadati</taxon>
        <taxon>Bacteroidota</taxon>
        <taxon>Cytophagia</taxon>
        <taxon>Cytophagales</taxon>
        <taxon>Cytophagaceae</taxon>
        <taxon>Spirosoma</taxon>
    </lineage>
</organism>